<name>A0A133VHW1_9EURY</name>
<evidence type="ECO:0000313" key="2">
    <source>
        <dbReference type="EMBL" id="KXB06017.1"/>
    </source>
</evidence>
<evidence type="ECO:0000313" key="3">
    <source>
        <dbReference type="Proteomes" id="UP000070404"/>
    </source>
</evidence>
<reference evidence="2 3" key="1">
    <citation type="journal article" date="2016" name="Sci. Rep.">
        <title>Metabolic traits of an uncultured archaeal lineage -MSBL1- from brine pools of the Red Sea.</title>
        <authorList>
            <person name="Mwirichia R."/>
            <person name="Alam I."/>
            <person name="Rashid M."/>
            <person name="Vinu M."/>
            <person name="Ba-Alawi W."/>
            <person name="Anthony Kamau A."/>
            <person name="Kamanda Ngugi D."/>
            <person name="Goker M."/>
            <person name="Klenk H.P."/>
            <person name="Bajic V."/>
            <person name="Stingl U."/>
        </authorList>
    </citation>
    <scope>NUCLEOTIDE SEQUENCE [LARGE SCALE GENOMIC DNA]</scope>
    <source>
        <strain evidence="2">SCGC-AAA382C18</strain>
    </source>
</reference>
<comment type="caution">
    <text evidence="2">The sequence shown here is derived from an EMBL/GenBank/DDBJ whole genome shotgun (WGS) entry which is preliminary data.</text>
</comment>
<sequence length="77" mass="8891">MVNSCKTNIGEDRLVTLEATGKDGWGKWRIVKNESVNNNNIRKVENVRINDSENARGENAAVRELQKHKHRRRKHGN</sequence>
<evidence type="ECO:0000256" key="1">
    <source>
        <dbReference type="SAM" id="MobiDB-lite"/>
    </source>
</evidence>
<keyword evidence="3" id="KW-1185">Reference proteome</keyword>
<gene>
    <name evidence="2" type="ORF">AKJ52_02660</name>
</gene>
<dbReference type="EMBL" id="LHYF01000054">
    <property type="protein sequence ID" value="KXB06017.1"/>
    <property type="molecule type" value="Genomic_DNA"/>
</dbReference>
<feature type="region of interest" description="Disordered" evidence="1">
    <location>
        <begin position="55"/>
        <end position="77"/>
    </location>
</feature>
<dbReference type="Proteomes" id="UP000070404">
    <property type="component" value="Unassembled WGS sequence"/>
</dbReference>
<proteinExistence type="predicted"/>
<protein>
    <submittedName>
        <fullName evidence="2">Uncharacterized protein</fullName>
    </submittedName>
</protein>
<dbReference type="AlphaFoldDB" id="A0A133VHW1"/>
<accession>A0A133VHW1</accession>
<feature type="compositionally biased region" description="Basic residues" evidence="1">
    <location>
        <begin position="66"/>
        <end position="77"/>
    </location>
</feature>
<organism evidence="2 3">
    <name type="scientific">candidate division MSBL1 archaeon SCGC-AAA382C18</name>
    <dbReference type="NCBI Taxonomy" id="1698281"/>
    <lineage>
        <taxon>Archaea</taxon>
        <taxon>Methanobacteriati</taxon>
        <taxon>Methanobacteriota</taxon>
        <taxon>candidate division MSBL1</taxon>
    </lineage>
</organism>